<dbReference type="EMBL" id="KE560971">
    <property type="protein sequence ID" value="EPZ34238.1"/>
    <property type="molecule type" value="Genomic_DNA"/>
</dbReference>
<keyword evidence="3" id="KW-1185">Reference proteome</keyword>
<feature type="transmembrane region" description="Helical" evidence="1">
    <location>
        <begin position="80"/>
        <end position="100"/>
    </location>
</feature>
<gene>
    <name evidence="2" type="ORF">O9G_001851</name>
</gene>
<sequence>MAGKGQNVTTIAPTEVPVIVMDRVLAQTVGQVLIALVKCPQHVFMVCQIVQLVFVTAFQDIEAQLANGKRVIRRAYLPKSVTIMVNVFVIVLGLIIPVIVELHLPLVYKMVDPQIVTEVVRVQWAKQGHCANVHPAVHNV</sequence>
<dbReference type="AlphaFoldDB" id="A0A075AVF0"/>
<proteinExistence type="predicted"/>
<evidence type="ECO:0000313" key="3">
    <source>
        <dbReference type="Proteomes" id="UP000030755"/>
    </source>
</evidence>
<keyword evidence="1" id="KW-0812">Transmembrane</keyword>
<protein>
    <submittedName>
        <fullName evidence="2">Uncharacterized protein</fullName>
    </submittedName>
</protein>
<dbReference type="Proteomes" id="UP000030755">
    <property type="component" value="Unassembled WGS sequence"/>
</dbReference>
<evidence type="ECO:0000313" key="2">
    <source>
        <dbReference type="EMBL" id="EPZ34238.1"/>
    </source>
</evidence>
<keyword evidence="1" id="KW-1133">Transmembrane helix</keyword>
<accession>A0A075AVF0</accession>
<keyword evidence="1" id="KW-0472">Membrane</keyword>
<dbReference type="HOGENOM" id="CLU_1836271_0_0_1"/>
<evidence type="ECO:0000256" key="1">
    <source>
        <dbReference type="SAM" id="Phobius"/>
    </source>
</evidence>
<organism evidence="2 3">
    <name type="scientific">Rozella allomycis (strain CSF55)</name>
    <dbReference type="NCBI Taxonomy" id="988480"/>
    <lineage>
        <taxon>Eukaryota</taxon>
        <taxon>Fungi</taxon>
        <taxon>Fungi incertae sedis</taxon>
        <taxon>Cryptomycota</taxon>
        <taxon>Cryptomycota incertae sedis</taxon>
        <taxon>Rozella</taxon>
    </lineage>
</organism>
<name>A0A075AVF0_ROZAC</name>
<reference evidence="2 3" key="1">
    <citation type="journal article" date="2013" name="Curr. Biol.">
        <title>Shared signatures of parasitism and phylogenomics unite Cryptomycota and microsporidia.</title>
        <authorList>
            <person name="James T.Y."/>
            <person name="Pelin A."/>
            <person name="Bonen L."/>
            <person name="Ahrendt S."/>
            <person name="Sain D."/>
            <person name="Corradi N."/>
            <person name="Stajich J.E."/>
        </authorList>
    </citation>
    <scope>NUCLEOTIDE SEQUENCE [LARGE SCALE GENOMIC DNA]</scope>
    <source>
        <strain evidence="2 3">CSF55</strain>
    </source>
</reference>